<dbReference type="EMBL" id="CM035439">
    <property type="protein sequence ID" value="KAH7284821.1"/>
    <property type="molecule type" value="Genomic_DNA"/>
</dbReference>
<organism evidence="1 2">
    <name type="scientific">Ceratopteris richardii</name>
    <name type="common">Triangle waterfern</name>
    <dbReference type="NCBI Taxonomy" id="49495"/>
    <lineage>
        <taxon>Eukaryota</taxon>
        <taxon>Viridiplantae</taxon>
        <taxon>Streptophyta</taxon>
        <taxon>Embryophyta</taxon>
        <taxon>Tracheophyta</taxon>
        <taxon>Polypodiopsida</taxon>
        <taxon>Polypodiidae</taxon>
        <taxon>Polypodiales</taxon>
        <taxon>Pteridineae</taxon>
        <taxon>Pteridaceae</taxon>
        <taxon>Parkerioideae</taxon>
        <taxon>Ceratopteris</taxon>
    </lineage>
</organism>
<proteinExistence type="predicted"/>
<dbReference type="AlphaFoldDB" id="A0A8T2QND4"/>
<reference evidence="1" key="1">
    <citation type="submission" date="2021-08" db="EMBL/GenBank/DDBJ databases">
        <title>WGS assembly of Ceratopteris richardii.</title>
        <authorList>
            <person name="Marchant D.B."/>
            <person name="Chen G."/>
            <person name="Jenkins J."/>
            <person name="Shu S."/>
            <person name="Leebens-Mack J."/>
            <person name="Grimwood J."/>
            <person name="Schmutz J."/>
            <person name="Soltis P."/>
            <person name="Soltis D."/>
            <person name="Chen Z.-H."/>
        </authorList>
    </citation>
    <scope>NUCLEOTIDE SEQUENCE</scope>
    <source>
        <strain evidence="1">Whitten #5841</strain>
        <tissue evidence="1">Leaf</tissue>
    </source>
</reference>
<accession>A0A8T2QND4</accession>
<gene>
    <name evidence="1" type="ORF">KP509_34G072000</name>
</gene>
<dbReference type="OrthoDB" id="1138139at2759"/>
<comment type="caution">
    <text evidence="1">The sequence shown here is derived from an EMBL/GenBank/DDBJ whole genome shotgun (WGS) entry which is preliminary data.</text>
</comment>
<dbReference type="Proteomes" id="UP000825935">
    <property type="component" value="Chromosome 34"/>
</dbReference>
<evidence type="ECO:0000313" key="2">
    <source>
        <dbReference type="Proteomes" id="UP000825935"/>
    </source>
</evidence>
<protein>
    <submittedName>
        <fullName evidence="1">Uncharacterized protein</fullName>
    </submittedName>
</protein>
<evidence type="ECO:0000313" key="1">
    <source>
        <dbReference type="EMBL" id="KAH7284821.1"/>
    </source>
</evidence>
<keyword evidence="2" id="KW-1185">Reference proteome</keyword>
<dbReference type="PANTHER" id="PTHR34061">
    <property type="entry name" value="PROTEIN, PUTATIVE-RELATED"/>
    <property type="match status" value="1"/>
</dbReference>
<sequence length="141" mass="15354">MARKKSMSFVVGDSCATIPSVACKSEIASGKRLEKVANWLKGSLACAFFASLEKCSCIHLSTKDEDHCDVDEESEVHATAGSSVCMERVCLIRTHKAVVADEEDEDEAESSWVAETGRTSQSWVEQTLPFVGSPRGMSRFS</sequence>
<name>A0A8T2QND4_CERRI</name>
<dbReference type="PANTHER" id="PTHR34061:SF17">
    <property type="entry name" value="EXPRESSED PROTEIN"/>
    <property type="match status" value="1"/>
</dbReference>